<feature type="transmembrane region" description="Helical" evidence="6">
    <location>
        <begin position="279"/>
        <end position="295"/>
    </location>
</feature>
<evidence type="ECO:0000256" key="5">
    <source>
        <dbReference type="ARBA" id="ARBA00023136"/>
    </source>
</evidence>
<evidence type="ECO:0000256" key="2">
    <source>
        <dbReference type="ARBA" id="ARBA00009773"/>
    </source>
</evidence>
<dbReference type="NCBIfam" id="TIGR02872">
    <property type="entry name" value="spore_ytvI"/>
    <property type="match status" value="1"/>
</dbReference>
<evidence type="ECO:0000256" key="3">
    <source>
        <dbReference type="ARBA" id="ARBA00022692"/>
    </source>
</evidence>
<dbReference type="PANTHER" id="PTHR21716:SF68">
    <property type="entry name" value="TRANSPORT PROTEIN YTVI-RELATED"/>
    <property type="match status" value="1"/>
</dbReference>
<sequence length="386" mass="43948">MAGFNRRRTIRILIILLIVLCVFLLLRLSVYCIPFIIAFILSSLIEPLVSFLEKKIKIPRKVGAVFSILLVLTILGTILGLIITRLVKEIINVYEQINVIFGSMQQFSEVIIERVNRVYISLPKTISDTVDQYFAEAANSAKEILKPLIEKITSFTLSLPQALVFLVVTILATYFMTSDKNNINSFLDKQFPVQWMEKTRIVINRLFFALFGWMRAQLILMTVTFTELTIAFVILRIQNGLLLALIIAIVDALPVFGVGTVLIPWGIVELISGNYQRGVSLLLLYIIVLVVRQLIEPKIIGQQIGVHPLVTLFSMYLGLQLFGILGMILGPVLMVILKTVFGTIFNTDEIKRWLHKTFDYYMRPVPRKETVKEATVREVTVIRKED</sequence>
<feature type="transmembrane region" description="Helical" evidence="6">
    <location>
        <begin position="315"/>
        <end position="337"/>
    </location>
</feature>
<dbReference type="RefSeq" id="WP_015358609.1">
    <property type="nucleotide sequence ID" value="NZ_CP014672.1"/>
</dbReference>
<keyword evidence="5 6" id="KW-0472">Membrane</keyword>
<evidence type="ECO:0000313" key="8">
    <source>
        <dbReference type="Proteomes" id="UP000092971"/>
    </source>
</evidence>
<evidence type="ECO:0000313" key="7">
    <source>
        <dbReference type="EMBL" id="ANW98326.1"/>
    </source>
</evidence>
<reference evidence="7 8" key="1">
    <citation type="submission" date="2016-02" db="EMBL/GenBank/DDBJ databases">
        <title>Comparison of Clostridium stercorarium subspecies using comparative genomics and transcriptomics.</title>
        <authorList>
            <person name="Schellenberg J."/>
            <person name="Thallinger G."/>
            <person name="Levin D.B."/>
            <person name="Zhang X."/>
            <person name="Alvare G."/>
            <person name="Fristensky B."/>
            <person name="Sparling R."/>
        </authorList>
    </citation>
    <scope>NUCLEOTIDE SEQUENCE [LARGE SCALE GENOMIC DNA]</scope>
    <source>
        <strain evidence="7 8">DSM 2910</strain>
    </source>
</reference>
<dbReference type="GO" id="GO:0016020">
    <property type="term" value="C:membrane"/>
    <property type="evidence" value="ECO:0007669"/>
    <property type="project" value="UniProtKB-SubCell"/>
</dbReference>
<feature type="transmembrane region" description="Helical" evidence="6">
    <location>
        <begin position="241"/>
        <end position="267"/>
    </location>
</feature>
<dbReference type="Pfam" id="PF01594">
    <property type="entry name" value="AI-2E_transport"/>
    <property type="match status" value="1"/>
</dbReference>
<feature type="transmembrane region" description="Helical" evidence="6">
    <location>
        <begin position="64"/>
        <end position="83"/>
    </location>
</feature>
<keyword evidence="3 6" id="KW-0812">Transmembrane</keyword>
<organism evidence="7 8">
    <name type="scientific">Thermoclostridium stercorarium subsp. thermolacticum DSM 2910</name>
    <dbReference type="NCBI Taxonomy" id="1121336"/>
    <lineage>
        <taxon>Bacteria</taxon>
        <taxon>Bacillati</taxon>
        <taxon>Bacillota</taxon>
        <taxon>Clostridia</taxon>
        <taxon>Eubacteriales</taxon>
        <taxon>Oscillospiraceae</taxon>
        <taxon>Thermoclostridium</taxon>
    </lineage>
</organism>
<feature type="transmembrane region" description="Helical" evidence="6">
    <location>
        <begin position="12"/>
        <end position="29"/>
    </location>
</feature>
<dbReference type="PANTHER" id="PTHR21716">
    <property type="entry name" value="TRANSMEMBRANE PROTEIN"/>
    <property type="match status" value="1"/>
</dbReference>
<name>A0A1B1YC41_THEST</name>
<dbReference type="EMBL" id="CP014672">
    <property type="protein sequence ID" value="ANW98326.1"/>
    <property type="molecule type" value="Genomic_DNA"/>
</dbReference>
<dbReference type="InterPro" id="IPR002549">
    <property type="entry name" value="AI-2E-like"/>
</dbReference>
<feature type="transmembrane region" description="Helical" evidence="6">
    <location>
        <begin position="35"/>
        <end position="52"/>
    </location>
</feature>
<dbReference type="OrthoDB" id="9774361at2"/>
<gene>
    <name evidence="7" type="ORF">CSTERTH_04375</name>
</gene>
<comment type="similarity">
    <text evidence="2">Belongs to the autoinducer-2 exporter (AI-2E) (TC 2.A.86) family.</text>
</comment>
<dbReference type="GO" id="GO:0055085">
    <property type="term" value="P:transmembrane transport"/>
    <property type="evidence" value="ECO:0007669"/>
    <property type="project" value="TreeGrafter"/>
</dbReference>
<protein>
    <submittedName>
        <fullName evidence="7">Sporulation protein</fullName>
    </submittedName>
</protein>
<dbReference type="AlphaFoldDB" id="A0A1B1YC41"/>
<dbReference type="Proteomes" id="UP000092971">
    <property type="component" value="Chromosome"/>
</dbReference>
<comment type="subcellular location">
    <subcellularLocation>
        <location evidence="1">Membrane</location>
        <topology evidence="1">Multi-pass membrane protein</topology>
    </subcellularLocation>
</comment>
<evidence type="ECO:0000256" key="4">
    <source>
        <dbReference type="ARBA" id="ARBA00022989"/>
    </source>
</evidence>
<evidence type="ECO:0000256" key="6">
    <source>
        <dbReference type="SAM" id="Phobius"/>
    </source>
</evidence>
<evidence type="ECO:0000256" key="1">
    <source>
        <dbReference type="ARBA" id="ARBA00004141"/>
    </source>
</evidence>
<dbReference type="InterPro" id="IPR014227">
    <property type="entry name" value="YtvI-like"/>
</dbReference>
<feature type="transmembrane region" description="Helical" evidence="6">
    <location>
        <begin position="206"/>
        <end position="235"/>
    </location>
</feature>
<keyword evidence="4 6" id="KW-1133">Transmembrane helix</keyword>
<feature type="transmembrane region" description="Helical" evidence="6">
    <location>
        <begin position="155"/>
        <end position="176"/>
    </location>
</feature>
<proteinExistence type="inferred from homology"/>
<accession>A0A1B1YC41</accession>